<evidence type="ECO:0000259" key="1">
    <source>
        <dbReference type="Pfam" id="PF00534"/>
    </source>
</evidence>
<gene>
    <name evidence="3" type="ORF">RXV94_04855</name>
</gene>
<evidence type="ECO:0000259" key="2">
    <source>
        <dbReference type="Pfam" id="PF13439"/>
    </source>
</evidence>
<keyword evidence="3" id="KW-0808">Transferase</keyword>
<dbReference type="Gene3D" id="3.40.50.2000">
    <property type="entry name" value="Glycogen Phosphorylase B"/>
    <property type="match status" value="2"/>
</dbReference>
<keyword evidence="4" id="KW-1185">Reference proteome</keyword>
<evidence type="ECO:0000313" key="3">
    <source>
        <dbReference type="EMBL" id="MDU8885481.1"/>
    </source>
</evidence>
<keyword evidence="3" id="KW-0328">Glycosyltransferase</keyword>
<dbReference type="CDD" id="cd03801">
    <property type="entry name" value="GT4_PimA-like"/>
    <property type="match status" value="1"/>
</dbReference>
<feature type="domain" description="Glycosyl transferase family 1" evidence="1">
    <location>
        <begin position="216"/>
        <end position="386"/>
    </location>
</feature>
<reference evidence="3 4" key="1">
    <citation type="submission" date="2023-10" db="EMBL/GenBank/DDBJ databases">
        <title>Marimonas sp. nov. isolated from tidal mud flat.</title>
        <authorList>
            <person name="Jaincy N.J."/>
            <person name="Srinivasan S."/>
            <person name="Lee S.-S."/>
        </authorList>
    </citation>
    <scope>NUCLEOTIDE SEQUENCE [LARGE SCALE GENOMIC DNA]</scope>
    <source>
        <strain evidence="3 4">MJ-SS3</strain>
    </source>
</reference>
<dbReference type="Proteomes" id="UP001268651">
    <property type="component" value="Unassembled WGS sequence"/>
</dbReference>
<proteinExistence type="predicted"/>
<accession>A0ABU3U4Z0</accession>
<dbReference type="Pfam" id="PF13439">
    <property type="entry name" value="Glyco_transf_4"/>
    <property type="match status" value="1"/>
</dbReference>
<dbReference type="GO" id="GO:0016757">
    <property type="term" value="F:glycosyltransferase activity"/>
    <property type="evidence" value="ECO:0007669"/>
    <property type="project" value="UniProtKB-KW"/>
</dbReference>
<dbReference type="RefSeq" id="WP_316661361.1">
    <property type="nucleotide sequence ID" value="NZ_JAWHTF010000002.1"/>
</dbReference>
<dbReference type="EC" id="2.4.-.-" evidence="3"/>
<name>A0ABU3U4Z0_9FLAO</name>
<feature type="domain" description="Glycosyltransferase subfamily 4-like N-terminal" evidence="2">
    <location>
        <begin position="18"/>
        <end position="211"/>
    </location>
</feature>
<dbReference type="PANTHER" id="PTHR45947">
    <property type="entry name" value="SULFOQUINOVOSYL TRANSFERASE SQD2"/>
    <property type="match status" value="1"/>
</dbReference>
<comment type="caution">
    <text evidence="3">The sequence shown here is derived from an EMBL/GenBank/DDBJ whole genome shotgun (WGS) entry which is preliminary data.</text>
</comment>
<dbReference type="EMBL" id="JAWHTF010000002">
    <property type="protein sequence ID" value="MDU8885481.1"/>
    <property type="molecule type" value="Genomic_DNA"/>
</dbReference>
<dbReference type="SUPFAM" id="SSF53756">
    <property type="entry name" value="UDP-Glycosyltransferase/glycogen phosphorylase"/>
    <property type="match status" value="1"/>
</dbReference>
<dbReference type="Pfam" id="PF00534">
    <property type="entry name" value="Glycos_transf_1"/>
    <property type="match status" value="1"/>
</dbReference>
<evidence type="ECO:0000313" key="4">
    <source>
        <dbReference type="Proteomes" id="UP001268651"/>
    </source>
</evidence>
<protein>
    <submittedName>
        <fullName evidence="3">Glycosyltransferase family 4 protein</fullName>
        <ecNumber evidence="3">2.4.-.-</ecNumber>
    </submittedName>
</protein>
<dbReference type="InterPro" id="IPR050194">
    <property type="entry name" value="Glycosyltransferase_grp1"/>
</dbReference>
<dbReference type="InterPro" id="IPR001296">
    <property type="entry name" value="Glyco_trans_1"/>
</dbReference>
<dbReference type="InterPro" id="IPR028098">
    <property type="entry name" value="Glyco_trans_4-like_N"/>
</dbReference>
<organism evidence="3 4">
    <name type="scientific">Gilvirhabdus luticola</name>
    <dbReference type="NCBI Taxonomy" id="3079858"/>
    <lineage>
        <taxon>Bacteria</taxon>
        <taxon>Pseudomonadati</taxon>
        <taxon>Bacteroidota</taxon>
        <taxon>Flavobacteriia</taxon>
        <taxon>Flavobacteriales</taxon>
        <taxon>Flavobacteriaceae</taxon>
        <taxon>Gilvirhabdus</taxon>
    </lineage>
</organism>
<sequence length="406" mass="47063">MPPLKIAVVVGQFPTISETFIVNQIRFLKSQGHQVHIYCFKKIKIGIHPSDDIHFKDVKLLEWQHFMPKNKLKRFFKIFSILIKSINFSIRLDLIKRFNLFKYKKDAFNGYVFFRRYFELYFEINNYDVVHVHFANHAVRLLRQLEIFQKRIIVSFHGFDAHNYDHQFYNGLLKLKTICYTTNTAYTKDKIIDLGFPDHLITILPVGLDTNFFKPTQNLKKSERFNILFVGRLVVLKSPLLAIKIIEQLVNQNITNLLLTIVGDGEEFQRCEDYIVSHELEPYITLKGSQNQLEIVELMNSSDMFLLPGIKDDNNKAEAQGLVIQEAQAMQLPVIISDVGGMKDGVLDGKTGFVLKAHDIDAFVKCILYLIEHPKERIAMGSAGRKFAVKNYDISVLGQQLLDLYR</sequence>
<dbReference type="PANTHER" id="PTHR45947:SF3">
    <property type="entry name" value="SULFOQUINOVOSYL TRANSFERASE SQD2"/>
    <property type="match status" value="1"/>
</dbReference>